<feature type="transmembrane region" description="Helical" evidence="6">
    <location>
        <begin position="110"/>
        <end position="127"/>
    </location>
</feature>
<evidence type="ECO:0000256" key="1">
    <source>
        <dbReference type="ARBA" id="ARBA00004141"/>
    </source>
</evidence>
<evidence type="ECO:0000313" key="8">
    <source>
        <dbReference type="Proteomes" id="UP000585614"/>
    </source>
</evidence>
<feature type="transmembrane region" description="Helical" evidence="6">
    <location>
        <begin position="133"/>
        <end position="154"/>
    </location>
</feature>
<proteinExistence type="inferred from homology"/>
<keyword evidence="4 6" id="KW-1133">Transmembrane helix</keyword>
<dbReference type="Gene3D" id="1.20.1250.20">
    <property type="entry name" value="MFS general substrate transporter like domains"/>
    <property type="match status" value="1"/>
</dbReference>
<feature type="transmembrane region" description="Helical" evidence="6">
    <location>
        <begin position="44"/>
        <end position="64"/>
    </location>
</feature>
<dbReference type="PANTHER" id="PTHR23121">
    <property type="entry name" value="SODIUM-DEPENDENT GLUCOSE TRANSPORTER 1"/>
    <property type="match status" value="1"/>
</dbReference>
<comment type="caution">
    <text evidence="7">The sequence shown here is derived from an EMBL/GenBank/DDBJ whole genome shotgun (WGS) entry which is preliminary data.</text>
</comment>
<evidence type="ECO:0000256" key="5">
    <source>
        <dbReference type="ARBA" id="ARBA00023136"/>
    </source>
</evidence>
<evidence type="ECO:0000256" key="4">
    <source>
        <dbReference type="ARBA" id="ARBA00022989"/>
    </source>
</evidence>
<reference evidence="7 8" key="1">
    <citation type="journal article" date="2020" name="Nature">
        <title>Six reference-quality genomes reveal evolution of bat adaptations.</title>
        <authorList>
            <person name="Jebb D."/>
            <person name="Huang Z."/>
            <person name="Pippel M."/>
            <person name="Hughes G.M."/>
            <person name="Lavrichenko K."/>
            <person name="Devanna P."/>
            <person name="Winkler S."/>
            <person name="Jermiin L.S."/>
            <person name="Skirmuntt E.C."/>
            <person name="Katzourakis A."/>
            <person name="Burkitt-Gray L."/>
            <person name="Ray D.A."/>
            <person name="Sullivan K.A.M."/>
            <person name="Roscito J.G."/>
            <person name="Kirilenko B.M."/>
            <person name="Davalos L.M."/>
            <person name="Corthals A.P."/>
            <person name="Power M.L."/>
            <person name="Jones G."/>
            <person name="Ransome R.D."/>
            <person name="Dechmann D.K.N."/>
            <person name="Locatelli A.G."/>
            <person name="Puechmaille S.J."/>
            <person name="Fedrigo O."/>
            <person name="Jarvis E.D."/>
            <person name="Hiller M."/>
            <person name="Vernes S.C."/>
            <person name="Myers E.W."/>
            <person name="Teeling E.C."/>
        </authorList>
    </citation>
    <scope>NUCLEOTIDE SEQUENCE [LARGE SCALE GENOMIC DNA]</scope>
    <source>
        <strain evidence="7">MRhiFer1</strain>
        <tissue evidence="7">Lung</tissue>
    </source>
</reference>
<protein>
    <submittedName>
        <fullName evidence="7">Major facilitator superfamily domain containing 4B</fullName>
    </submittedName>
</protein>
<comment type="similarity">
    <text evidence="2">Belongs to the major facilitator superfamily.</text>
</comment>
<dbReference type="PANTHER" id="PTHR23121:SF9">
    <property type="entry name" value="SODIUM-DEPENDENT GLUCOSE TRANSPORTER 1"/>
    <property type="match status" value="1"/>
</dbReference>
<keyword evidence="3 6" id="KW-0812">Transmembrane</keyword>
<keyword evidence="5 6" id="KW-0472">Membrane</keyword>
<organism evidence="7 8">
    <name type="scientific">Rhinolophus ferrumequinum</name>
    <name type="common">Greater horseshoe bat</name>
    <dbReference type="NCBI Taxonomy" id="59479"/>
    <lineage>
        <taxon>Eukaryota</taxon>
        <taxon>Metazoa</taxon>
        <taxon>Chordata</taxon>
        <taxon>Craniata</taxon>
        <taxon>Vertebrata</taxon>
        <taxon>Euteleostomi</taxon>
        <taxon>Mammalia</taxon>
        <taxon>Eutheria</taxon>
        <taxon>Laurasiatheria</taxon>
        <taxon>Chiroptera</taxon>
        <taxon>Yinpterochiroptera</taxon>
        <taxon>Rhinolophoidea</taxon>
        <taxon>Rhinolophidae</taxon>
        <taxon>Rhinolophinae</taxon>
        <taxon>Rhinolophus</taxon>
    </lineage>
</organism>
<feature type="transmembrane region" description="Helical" evidence="6">
    <location>
        <begin position="84"/>
        <end position="103"/>
    </location>
</feature>
<gene>
    <name evidence="7" type="ORF">mRhiFer1_010970</name>
</gene>
<comment type="subcellular location">
    <subcellularLocation>
        <location evidence="1">Membrane</location>
        <topology evidence="1">Multi-pass membrane protein</topology>
    </subcellularLocation>
</comment>
<accession>A0A7J7YSR4</accession>
<dbReference type="InterPro" id="IPR036259">
    <property type="entry name" value="MFS_trans_sf"/>
</dbReference>
<evidence type="ECO:0000313" key="7">
    <source>
        <dbReference type="EMBL" id="KAF6364869.1"/>
    </source>
</evidence>
<dbReference type="SUPFAM" id="SSF103473">
    <property type="entry name" value="MFS general substrate transporter"/>
    <property type="match status" value="1"/>
</dbReference>
<dbReference type="EMBL" id="JACAGC010000005">
    <property type="protein sequence ID" value="KAF6364869.1"/>
    <property type="molecule type" value="Genomic_DNA"/>
</dbReference>
<evidence type="ECO:0000256" key="3">
    <source>
        <dbReference type="ARBA" id="ARBA00022692"/>
    </source>
</evidence>
<dbReference type="AlphaFoldDB" id="A0A7J7YSR4"/>
<dbReference type="GO" id="GO:0016020">
    <property type="term" value="C:membrane"/>
    <property type="evidence" value="ECO:0007669"/>
    <property type="project" value="UniProtKB-SubCell"/>
</dbReference>
<sequence length="262" mass="27711">MELRGAGAPAAGQRLLQADAPAGNEPEAVAGCGRRGGAGNRLRSFITVILCASFLGLGLSVAILGPTFQDLATNVNRNISSLSLIFVGRSFGYLSGSVIGGVLFDYMNHFLLLGVSLLATTIGLHLVPFCKTAVLLTVMMAVFGVSIGIMDTVVARFTPEVDHVLHPEQTAALVSSQYPHDSCLCVSFARSAQHGFSGAVLTPLWKPSLGDVQGVLLLLEASHSLTVPRTTFHLFCKPIWVLTKADGVREHGRFGATSLPRE</sequence>
<evidence type="ECO:0000256" key="2">
    <source>
        <dbReference type="ARBA" id="ARBA00008335"/>
    </source>
</evidence>
<evidence type="ECO:0000256" key="6">
    <source>
        <dbReference type="SAM" id="Phobius"/>
    </source>
</evidence>
<name>A0A7J7YSR4_RHIFE</name>
<dbReference type="Proteomes" id="UP000585614">
    <property type="component" value="Unassembled WGS sequence"/>
</dbReference>